<dbReference type="Proteomes" id="UP000244874">
    <property type="component" value="Unassembled WGS sequence"/>
</dbReference>
<dbReference type="AlphaFoldDB" id="A0A2R7UG90"/>
<name>A0A2R7UG90_PSEDL</name>
<comment type="caution">
    <text evidence="1">The sequence shown here is derived from an EMBL/GenBank/DDBJ whole genome shotgun (WGS) entry which is preliminary data.</text>
</comment>
<reference evidence="1 2" key="1">
    <citation type="submission" date="2018-04" db="EMBL/GenBank/DDBJ databases">
        <authorList>
            <person name="Go L.Y."/>
            <person name="Mitchell J.A."/>
        </authorList>
    </citation>
    <scope>NUCLEOTIDE SEQUENCE [LARGE SCALE GENOMIC DNA]</scope>
    <source>
        <strain evidence="1 2">KCJK7865</strain>
    </source>
</reference>
<dbReference type="EMBL" id="QANO01000174">
    <property type="protein sequence ID" value="PTU49679.1"/>
    <property type="molecule type" value="Genomic_DNA"/>
</dbReference>
<proteinExistence type="predicted"/>
<evidence type="ECO:0000313" key="2">
    <source>
        <dbReference type="Proteomes" id="UP000244874"/>
    </source>
</evidence>
<gene>
    <name evidence="1" type="ORF">DBB42_23680</name>
</gene>
<protein>
    <submittedName>
        <fullName evidence="1">Uncharacterized protein</fullName>
    </submittedName>
</protein>
<sequence>MHLKGDTEPVGAGVPANQATRCLAPASPVFAGTPAPTGSVPAFGCSAGSRAAPAPAFAVSGSHSASYSADLLPGSRHAFTAPHHPGPAACRLRRWRIAAPAGRAPA</sequence>
<organism evidence="1 2">
    <name type="scientific">Pseudomonas plecoglossicida</name>
    <dbReference type="NCBI Taxonomy" id="70775"/>
    <lineage>
        <taxon>Bacteria</taxon>
        <taxon>Pseudomonadati</taxon>
        <taxon>Pseudomonadota</taxon>
        <taxon>Gammaproteobacteria</taxon>
        <taxon>Pseudomonadales</taxon>
        <taxon>Pseudomonadaceae</taxon>
        <taxon>Pseudomonas</taxon>
    </lineage>
</organism>
<accession>A0A2R7UG90</accession>
<evidence type="ECO:0000313" key="1">
    <source>
        <dbReference type="EMBL" id="PTU49679.1"/>
    </source>
</evidence>